<reference evidence="1" key="1">
    <citation type="submission" date="2019-08" db="EMBL/GenBank/DDBJ databases">
        <authorList>
            <person name="Kucharzyk K."/>
            <person name="Murdoch R.W."/>
            <person name="Higgins S."/>
            <person name="Loffler F."/>
        </authorList>
    </citation>
    <scope>NUCLEOTIDE SEQUENCE</scope>
</reference>
<dbReference type="AlphaFoldDB" id="A0A644XUR9"/>
<name>A0A644XUR9_9ZZZZ</name>
<accession>A0A644XUR9</accession>
<dbReference type="EMBL" id="VSSQ01003188">
    <property type="protein sequence ID" value="MPM19491.1"/>
    <property type="molecule type" value="Genomic_DNA"/>
</dbReference>
<proteinExistence type="predicted"/>
<evidence type="ECO:0000313" key="1">
    <source>
        <dbReference type="EMBL" id="MPM19491.1"/>
    </source>
</evidence>
<comment type="caution">
    <text evidence="1">The sequence shown here is derived from an EMBL/GenBank/DDBJ whole genome shotgun (WGS) entry which is preliminary data.</text>
</comment>
<sequence>MARETKPKSTDELLQLLSGADTLESFLEDNETDLSSFNTTDYLKSMLVQHGISRQNALKAANLDYSLGYQILSGYRNPSRNALLRLALGIGLTFEETQHLLKIAQRGELYPKNRRDSAVIFCLQHQFGVIDAEIMLERVDEELLD</sequence>
<gene>
    <name evidence="1" type="ORF">SDC9_65917</name>
</gene>
<protein>
    <submittedName>
        <fullName evidence="1">Uncharacterized protein</fullName>
    </submittedName>
</protein>
<organism evidence="1">
    <name type="scientific">bioreactor metagenome</name>
    <dbReference type="NCBI Taxonomy" id="1076179"/>
    <lineage>
        <taxon>unclassified sequences</taxon>
        <taxon>metagenomes</taxon>
        <taxon>ecological metagenomes</taxon>
    </lineage>
</organism>